<accession>A0A2U8GYM6</accession>
<dbReference type="OrthoDB" id="8526408at2"/>
<sequence length="174" mass="18403">MSRKQPDLTINGLVLPAHAVGKIVQEYSPIGGFSTMRLGAGTAIRQARWRKLATTLSASGLIPPGTAAINWDLPVVLGCVEPRSIQSVSPVITLPAARRSDAAPYALAVVDDGRKLRATPVSVAGDVATLDVIAGASAYLVYYYPLLTVLSDGPTERFDAQECISGWDLQAEEV</sequence>
<gene>
    <name evidence="1" type="ORF">CEW87_03910</name>
</gene>
<proteinExistence type="predicted"/>
<dbReference type="Proteomes" id="UP000244902">
    <property type="component" value="Chromosome"/>
</dbReference>
<protein>
    <submittedName>
        <fullName evidence="1">Uncharacterized protein</fullName>
    </submittedName>
</protein>
<evidence type="ECO:0000313" key="2">
    <source>
        <dbReference type="Proteomes" id="UP000244902"/>
    </source>
</evidence>
<name>A0A2U8GYM6_9RHOO</name>
<dbReference type="EMBL" id="CP022188">
    <property type="protein sequence ID" value="AWI78578.1"/>
    <property type="molecule type" value="Genomic_DNA"/>
</dbReference>
<dbReference type="AlphaFoldDB" id="A0A2U8GYM6"/>
<evidence type="ECO:0000313" key="1">
    <source>
        <dbReference type="EMBL" id="AWI78578.1"/>
    </source>
</evidence>
<organism evidence="1 2">
    <name type="scientific">Parazoarcus communis</name>
    <dbReference type="NCBI Taxonomy" id="41977"/>
    <lineage>
        <taxon>Bacteria</taxon>
        <taxon>Pseudomonadati</taxon>
        <taxon>Pseudomonadota</taxon>
        <taxon>Betaproteobacteria</taxon>
        <taxon>Rhodocyclales</taxon>
        <taxon>Zoogloeaceae</taxon>
        <taxon>Parazoarcus</taxon>
    </lineage>
</organism>
<dbReference type="RefSeq" id="WP_108971538.1">
    <property type="nucleotide sequence ID" value="NZ_CP022188.1"/>
</dbReference>
<reference evidence="1 2" key="1">
    <citation type="submission" date="2017-06" db="EMBL/GenBank/DDBJ databases">
        <title>Azoarcus sp. TSNA42 complete genome sequence.</title>
        <authorList>
            <person name="Woo J.-H."/>
            <person name="Kim H.-S."/>
        </authorList>
    </citation>
    <scope>NUCLEOTIDE SEQUENCE [LARGE SCALE GENOMIC DNA]</scope>
    <source>
        <strain evidence="1 2">TSNA42</strain>
    </source>
</reference>